<sequence length="328" mass="34672">MSAEDRRREAEALDWVIRLEDPHFADWAAHVAWLEADRRHAEAFDAAWLALEAATQGLEPAPPVGRSAAVEAAPPLTSPSPVAGPSRDRPPRRWALGVGGALAAGLVALVALPPALRDAPRVSTVSTAPGEQRHVALADGSQVTLNGGSVLRLDAADPRRVELAQGEGFFAIVHDADHPFTVRAGDAQVRDIGTAFDLVQESGRTRLAVHEGAVRYEAAGLTTRLDRGQALEIADGTAVRRQVDGAAVGGWRAGRLVYADSGMAEVAGDLARALGRPVRLGPAAATMRFTGVLILDRDGERTLRRVAAATGLALHRDGSGWRLDMPAR</sequence>
<dbReference type="EMBL" id="CP084930">
    <property type="protein sequence ID" value="USI73414.1"/>
    <property type="molecule type" value="Genomic_DNA"/>
</dbReference>
<evidence type="ECO:0000313" key="5">
    <source>
        <dbReference type="Proteomes" id="UP001056937"/>
    </source>
</evidence>
<dbReference type="PIRSF" id="PIRSF018266">
    <property type="entry name" value="FecR"/>
    <property type="match status" value="1"/>
</dbReference>
<feature type="transmembrane region" description="Helical" evidence="2">
    <location>
        <begin position="94"/>
        <end position="116"/>
    </location>
</feature>
<name>A0ABY4X978_9SPHN</name>
<feature type="domain" description="FecR protein" evidence="3">
    <location>
        <begin position="124"/>
        <end position="215"/>
    </location>
</feature>
<dbReference type="InterPro" id="IPR006860">
    <property type="entry name" value="FecR"/>
</dbReference>
<dbReference type="PANTHER" id="PTHR30273:SF2">
    <property type="entry name" value="PROTEIN FECR"/>
    <property type="match status" value="1"/>
</dbReference>
<accession>A0ABY4X978</accession>
<evidence type="ECO:0000313" key="4">
    <source>
        <dbReference type="EMBL" id="USI73414.1"/>
    </source>
</evidence>
<evidence type="ECO:0000256" key="1">
    <source>
        <dbReference type="SAM" id="MobiDB-lite"/>
    </source>
</evidence>
<reference evidence="4" key="1">
    <citation type="journal article" date="2022" name="Toxins">
        <title>Genomic Analysis of Sphingopyxis sp. USTB-05 for Biodegrading Cyanobacterial Hepatotoxins.</title>
        <authorList>
            <person name="Liu C."/>
            <person name="Xu Q."/>
            <person name="Zhao Z."/>
            <person name="Zhang H."/>
            <person name="Liu X."/>
            <person name="Yin C."/>
            <person name="Liu Y."/>
            <person name="Yan H."/>
        </authorList>
    </citation>
    <scope>NUCLEOTIDE SEQUENCE</scope>
    <source>
        <strain evidence="4">NBD5</strain>
    </source>
</reference>
<proteinExistence type="predicted"/>
<keyword evidence="2" id="KW-1133">Transmembrane helix</keyword>
<dbReference type="InterPro" id="IPR012373">
    <property type="entry name" value="Ferrdict_sens_TM"/>
</dbReference>
<dbReference type="Pfam" id="PF04773">
    <property type="entry name" value="FecR"/>
    <property type="match status" value="1"/>
</dbReference>
<keyword evidence="2" id="KW-0812">Transmembrane</keyword>
<evidence type="ECO:0000256" key="2">
    <source>
        <dbReference type="SAM" id="Phobius"/>
    </source>
</evidence>
<protein>
    <submittedName>
        <fullName evidence="4">FecR domain-containing protein</fullName>
    </submittedName>
</protein>
<keyword evidence="5" id="KW-1185">Reference proteome</keyword>
<dbReference type="PANTHER" id="PTHR30273">
    <property type="entry name" value="PERIPLASMIC SIGNAL SENSOR AND SIGMA FACTOR ACTIVATOR FECR-RELATED"/>
    <property type="match status" value="1"/>
</dbReference>
<dbReference type="Proteomes" id="UP001056937">
    <property type="component" value="Chromosome 1"/>
</dbReference>
<dbReference type="Gene3D" id="2.60.120.1440">
    <property type="match status" value="1"/>
</dbReference>
<keyword evidence="2" id="KW-0472">Membrane</keyword>
<organism evidence="4 5">
    <name type="scientific">Sphingomonas morindae</name>
    <dbReference type="NCBI Taxonomy" id="1541170"/>
    <lineage>
        <taxon>Bacteria</taxon>
        <taxon>Pseudomonadati</taxon>
        <taxon>Pseudomonadota</taxon>
        <taxon>Alphaproteobacteria</taxon>
        <taxon>Sphingomonadales</taxon>
        <taxon>Sphingomonadaceae</taxon>
        <taxon>Sphingomonas</taxon>
    </lineage>
</organism>
<feature type="region of interest" description="Disordered" evidence="1">
    <location>
        <begin position="60"/>
        <end position="91"/>
    </location>
</feature>
<evidence type="ECO:0000259" key="3">
    <source>
        <dbReference type="Pfam" id="PF04773"/>
    </source>
</evidence>
<dbReference type="RefSeq" id="WP_252167224.1">
    <property type="nucleotide sequence ID" value="NZ_CP084930.1"/>
</dbReference>
<gene>
    <name evidence="4" type="ORF">LHA26_02740</name>
</gene>